<comment type="caution">
    <text evidence="7">The sequence shown here is derived from an EMBL/GenBank/DDBJ whole genome shotgun (WGS) entry which is preliminary data.</text>
</comment>
<dbReference type="InterPro" id="IPR018062">
    <property type="entry name" value="HTH_AraC-typ_CS"/>
</dbReference>
<keyword evidence="2" id="KW-0238">DNA-binding</keyword>
<name>A0A329M4W0_9BACL</name>
<evidence type="ECO:0000256" key="3">
    <source>
        <dbReference type="ARBA" id="ARBA00023163"/>
    </source>
</evidence>
<dbReference type="PROSITE" id="PS01124">
    <property type="entry name" value="HTH_ARAC_FAMILY_2"/>
    <property type="match status" value="1"/>
</dbReference>
<dbReference type="InterPro" id="IPR009057">
    <property type="entry name" value="Homeodomain-like_sf"/>
</dbReference>
<organism evidence="7 8">
    <name type="scientific">Paenibacillus contaminans</name>
    <dbReference type="NCBI Taxonomy" id="450362"/>
    <lineage>
        <taxon>Bacteria</taxon>
        <taxon>Bacillati</taxon>
        <taxon>Bacillota</taxon>
        <taxon>Bacilli</taxon>
        <taxon>Bacillales</taxon>
        <taxon>Paenibacillaceae</taxon>
        <taxon>Paenibacillus</taxon>
    </lineage>
</organism>
<dbReference type="SMART" id="SM00342">
    <property type="entry name" value="HTH_ARAC"/>
    <property type="match status" value="1"/>
</dbReference>
<dbReference type="Pfam" id="PF12833">
    <property type="entry name" value="HTH_18"/>
    <property type="match status" value="1"/>
</dbReference>
<dbReference type="PANTHER" id="PTHR43280">
    <property type="entry name" value="ARAC-FAMILY TRANSCRIPTIONAL REGULATOR"/>
    <property type="match status" value="1"/>
</dbReference>
<dbReference type="AlphaFoldDB" id="A0A329M4W0"/>
<evidence type="ECO:0008006" key="9">
    <source>
        <dbReference type="Google" id="ProtNLM"/>
    </source>
</evidence>
<dbReference type="SUPFAM" id="SSF46689">
    <property type="entry name" value="Homeodomain-like"/>
    <property type="match status" value="2"/>
</dbReference>
<feature type="modified residue" description="4-aspartylphosphate" evidence="4">
    <location>
        <position position="56"/>
    </location>
</feature>
<dbReference type="GO" id="GO:0000160">
    <property type="term" value="P:phosphorelay signal transduction system"/>
    <property type="evidence" value="ECO:0007669"/>
    <property type="project" value="InterPro"/>
</dbReference>
<evidence type="ECO:0000256" key="1">
    <source>
        <dbReference type="ARBA" id="ARBA00023015"/>
    </source>
</evidence>
<feature type="domain" description="Response regulatory" evidence="6">
    <location>
        <begin position="4"/>
        <end position="121"/>
    </location>
</feature>
<keyword evidence="1" id="KW-0805">Transcription regulation</keyword>
<dbReference type="RefSeq" id="WP_113035310.1">
    <property type="nucleotide sequence ID" value="NZ_QMFB01000029.1"/>
</dbReference>
<dbReference type="PANTHER" id="PTHR43280:SF10">
    <property type="entry name" value="REGULATORY PROTEIN POCR"/>
    <property type="match status" value="1"/>
</dbReference>
<evidence type="ECO:0000259" key="6">
    <source>
        <dbReference type="PROSITE" id="PS50110"/>
    </source>
</evidence>
<evidence type="ECO:0000313" key="8">
    <source>
        <dbReference type="Proteomes" id="UP000250369"/>
    </source>
</evidence>
<dbReference type="PROSITE" id="PS50110">
    <property type="entry name" value="RESPONSE_REGULATORY"/>
    <property type="match status" value="1"/>
</dbReference>
<evidence type="ECO:0000256" key="2">
    <source>
        <dbReference type="ARBA" id="ARBA00023125"/>
    </source>
</evidence>
<dbReference type="InterPro" id="IPR011006">
    <property type="entry name" value="CheY-like_superfamily"/>
</dbReference>
<reference evidence="7 8" key="1">
    <citation type="journal article" date="2009" name="Int. J. Syst. Evol. Microbiol.">
        <title>Paenibacillus contaminans sp. nov., isolated from a contaminated laboratory plate.</title>
        <authorList>
            <person name="Chou J.H."/>
            <person name="Lee J.H."/>
            <person name="Lin M.C."/>
            <person name="Chang P.S."/>
            <person name="Arun A.B."/>
            <person name="Young C.C."/>
            <person name="Chen W.M."/>
        </authorList>
    </citation>
    <scope>NUCLEOTIDE SEQUENCE [LARGE SCALE GENOMIC DNA]</scope>
    <source>
        <strain evidence="7 8">CKOBP-6</strain>
    </source>
</reference>
<dbReference type="GO" id="GO:0003700">
    <property type="term" value="F:DNA-binding transcription factor activity"/>
    <property type="evidence" value="ECO:0007669"/>
    <property type="project" value="InterPro"/>
</dbReference>
<keyword evidence="3" id="KW-0804">Transcription</keyword>
<dbReference type="SMART" id="SM00448">
    <property type="entry name" value="REC"/>
    <property type="match status" value="1"/>
</dbReference>
<dbReference type="EMBL" id="QMFB01000029">
    <property type="protein sequence ID" value="RAV13633.1"/>
    <property type="molecule type" value="Genomic_DNA"/>
</dbReference>
<dbReference type="InterPro" id="IPR001789">
    <property type="entry name" value="Sig_transdc_resp-reg_receiver"/>
</dbReference>
<gene>
    <name evidence="7" type="ORF">DQG23_33110</name>
</gene>
<keyword evidence="8" id="KW-1185">Reference proteome</keyword>
<dbReference type="Pfam" id="PF00072">
    <property type="entry name" value="Response_reg"/>
    <property type="match status" value="1"/>
</dbReference>
<evidence type="ECO:0000259" key="5">
    <source>
        <dbReference type="PROSITE" id="PS01124"/>
    </source>
</evidence>
<dbReference type="InterPro" id="IPR018060">
    <property type="entry name" value="HTH_AraC"/>
</dbReference>
<sequence>MMLNVLIVDDEIHFVEAVKRMVDWAGLDVANVYVAYSSSAAEQAFQAHDIHVLLCDIEMPQRTGLELLEWMRRKELRTVPVLMTCHADFRFAQEAVRLGCSDYLLKPLSKEELEKAIHKAGQIANREQERIEAQRNKLWWSHQQDLNLERFWTDLLSEAIPANRGDFLREAAARQISLCRDAEVLPILMVVRHWHQDFRVRDRKLLEYALKNAGKELIGRLNPGSVFVPVGSEAWLLIMSVTPDQRIGESGLAFMCRRLVEFCQTNLYCELTCYEGQAIPGHEVSSMLHRLLRLDRNNVNGAGYVSLAAENRSVDASIALPDMSGWAALLRQGVKERLLEEAAAFIGKLRQRPDIDSRYLLAFKENFLQMTHAVLQQQGVQAHLMFCDGGSLRLSEAASRSLADLERWLVNIIAKAVGYAQASSVGEVVERATRYILSNLDQNLSREAAASHVYLHPDYLTRLFKKELGCTIPEFILRERMKLAKQLLTHSELPVSAVSMASGYANFSHFAKLFKQQTGLTPVEFRQSERGGSNNKVEITSG</sequence>
<dbReference type="Proteomes" id="UP000250369">
    <property type="component" value="Unassembled WGS sequence"/>
</dbReference>
<dbReference type="Gene3D" id="3.40.50.2300">
    <property type="match status" value="1"/>
</dbReference>
<evidence type="ECO:0000256" key="4">
    <source>
        <dbReference type="PROSITE-ProRule" id="PRU00169"/>
    </source>
</evidence>
<accession>A0A329M4W0</accession>
<dbReference type="GO" id="GO:0043565">
    <property type="term" value="F:sequence-specific DNA binding"/>
    <property type="evidence" value="ECO:0007669"/>
    <property type="project" value="InterPro"/>
</dbReference>
<feature type="domain" description="HTH araC/xylS-type" evidence="5">
    <location>
        <begin position="430"/>
        <end position="528"/>
    </location>
</feature>
<protein>
    <recommendedName>
        <fullName evidence="9">DNA-binding response regulator</fullName>
    </recommendedName>
</protein>
<keyword evidence="4" id="KW-0597">Phosphoprotein</keyword>
<evidence type="ECO:0000313" key="7">
    <source>
        <dbReference type="EMBL" id="RAV13633.1"/>
    </source>
</evidence>
<dbReference type="OrthoDB" id="1974963at2"/>
<dbReference type="Gene3D" id="1.10.10.60">
    <property type="entry name" value="Homeodomain-like"/>
    <property type="match status" value="2"/>
</dbReference>
<dbReference type="PROSITE" id="PS00041">
    <property type="entry name" value="HTH_ARAC_FAMILY_1"/>
    <property type="match status" value="1"/>
</dbReference>
<dbReference type="SUPFAM" id="SSF52172">
    <property type="entry name" value="CheY-like"/>
    <property type="match status" value="1"/>
</dbReference>
<proteinExistence type="predicted"/>
<dbReference type="CDD" id="cd17536">
    <property type="entry name" value="REC_YesN-like"/>
    <property type="match status" value="1"/>
</dbReference>